<accession>K9XYS7</accession>
<protein>
    <submittedName>
        <fullName evidence="2">Uncharacterized protein</fullName>
    </submittedName>
</protein>
<dbReference type="eggNOG" id="ENOG5033BAI">
    <property type="taxonomic scope" value="Bacteria"/>
</dbReference>
<dbReference type="EMBL" id="CP003653">
    <property type="protein sequence ID" value="AFZ37281.1"/>
    <property type="molecule type" value="Genomic_DNA"/>
</dbReference>
<name>K9XYS7_STAC7</name>
<evidence type="ECO:0000313" key="2">
    <source>
        <dbReference type="EMBL" id="AFZ37281.1"/>
    </source>
</evidence>
<dbReference type="HOGENOM" id="CLU_169707_0_0_3"/>
<keyword evidence="1" id="KW-0812">Transmembrane</keyword>
<keyword evidence="1" id="KW-1133">Transmembrane helix</keyword>
<gene>
    <name evidence="2" type="ordered locus">Sta7437_3794</name>
</gene>
<dbReference type="RefSeq" id="WP_015194941.1">
    <property type="nucleotide sequence ID" value="NC_019748.1"/>
</dbReference>
<reference evidence="3" key="1">
    <citation type="journal article" date="2013" name="Proc. Natl. Acad. Sci. U.S.A.">
        <title>Improving the coverage of the cyanobacterial phylum using diversity-driven genome sequencing.</title>
        <authorList>
            <person name="Shih P.M."/>
            <person name="Wu D."/>
            <person name="Latifi A."/>
            <person name="Axen S.D."/>
            <person name="Fewer D.P."/>
            <person name="Talla E."/>
            <person name="Calteau A."/>
            <person name="Cai F."/>
            <person name="Tandeau de Marsac N."/>
            <person name="Rippka R."/>
            <person name="Herdman M."/>
            <person name="Sivonen K."/>
            <person name="Coursin T."/>
            <person name="Laurent T."/>
            <person name="Goodwin L."/>
            <person name="Nolan M."/>
            <person name="Davenport K.W."/>
            <person name="Han C.S."/>
            <person name="Rubin E.M."/>
            <person name="Eisen J.A."/>
            <person name="Woyke T."/>
            <person name="Gugger M."/>
            <person name="Kerfeld C.A."/>
        </authorList>
    </citation>
    <scope>NUCLEOTIDE SEQUENCE [LARGE SCALE GENOMIC DNA]</scope>
    <source>
        <strain evidence="3">ATCC 29371 / PCC 7437</strain>
    </source>
</reference>
<keyword evidence="1" id="KW-0472">Membrane</keyword>
<feature type="transmembrane region" description="Helical" evidence="1">
    <location>
        <begin position="91"/>
        <end position="109"/>
    </location>
</feature>
<organism evidence="2 3">
    <name type="scientific">Stanieria cyanosphaera (strain ATCC 29371 / PCC 7437)</name>
    <dbReference type="NCBI Taxonomy" id="111780"/>
    <lineage>
        <taxon>Bacteria</taxon>
        <taxon>Bacillati</taxon>
        <taxon>Cyanobacteriota</taxon>
        <taxon>Cyanophyceae</taxon>
        <taxon>Pleurocapsales</taxon>
        <taxon>Dermocarpellaceae</taxon>
        <taxon>Stanieria</taxon>
    </lineage>
</organism>
<sequence>MSSSNNQDWQRRIEEIEAEINYSESNTHQESTETVRPHVEIDRSQSIEKWLNFAKDWFNNLSSEGRIAVGVVGVLVSFSILSSFLRLISSLVSIAILAGLLYFGYKFFLNYSRKE</sequence>
<dbReference type="AlphaFoldDB" id="K9XYS7"/>
<dbReference type="Proteomes" id="UP000010473">
    <property type="component" value="Chromosome"/>
</dbReference>
<evidence type="ECO:0000256" key="1">
    <source>
        <dbReference type="SAM" id="Phobius"/>
    </source>
</evidence>
<feature type="transmembrane region" description="Helical" evidence="1">
    <location>
        <begin position="67"/>
        <end position="85"/>
    </location>
</feature>
<proteinExistence type="predicted"/>
<dbReference type="KEGG" id="scs:Sta7437_3794"/>
<keyword evidence="3" id="KW-1185">Reference proteome</keyword>
<evidence type="ECO:0000313" key="3">
    <source>
        <dbReference type="Proteomes" id="UP000010473"/>
    </source>
</evidence>
<dbReference type="OrthoDB" id="428433at2"/>